<proteinExistence type="predicted"/>
<evidence type="ECO:0000259" key="4">
    <source>
        <dbReference type="PROSITE" id="PS50110"/>
    </source>
</evidence>
<dbReference type="InterPro" id="IPR036641">
    <property type="entry name" value="HPT_dom_sf"/>
</dbReference>
<dbReference type="PROSITE" id="PS50894">
    <property type="entry name" value="HPT"/>
    <property type="match status" value="1"/>
</dbReference>
<keyword evidence="1" id="KW-0902">Two-component regulatory system</keyword>
<keyword evidence="2" id="KW-0597">Phosphoprotein</keyword>
<name>A0A9W7TZM5_9PROT</name>
<dbReference type="SUPFAM" id="SSF52172">
    <property type="entry name" value="CheY-like"/>
    <property type="match status" value="1"/>
</dbReference>
<evidence type="ECO:0000259" key="5">
    <source>
        <dbReference type="PROSITE" id="PS50894"/>
    </source>
</evidence>
<dbReference type="InterPro" id="IPR011006">
    <property type="entry name" value="CheY-like_superfamily"/>
</dbReference>
<dbReference type="PROSITE" id="PS50110">
    <property type="entry name" value="RESPONSE_REGULATORY"/>
    <property type="match status" value="1"/>
</dbReference>
<dbReference type="Gene3D" id="3.40.50.2300">
    <property type="match status" value="1"/>
</dbReference>
<dbReference type="GO" id="GO:0004672">
    <property type="term" value="F:protein kinase activity"/>
    <property type="evidence" value="ECO:0007669"/>
    <property type="project" value="UniProtKB-ARBA"/>
</dbReference>
<reference evidence="6 7" key="1">
    <citation type="submission" date="2018-07" db="EMBL/GenBank/DDBJ databases">
        <title>Genome sequence of Azospirillum sp. ATCC 49961.</title>
        <authorList>
            <person name="Sant'Anna F.H."/>
            <person name="Baldani J.I."/>
            <person name="Zilli J.E."/>
            <person name="Reis V.M."/>
            <person name="Hartmann A."/>
            <person name="Cruz L."/>
            <person name="de Souza E.M."/>
            <person name="de Oliveira Pedrosa F."/>
            <person name="Passaglia L.M.P."/>
        </authorList>
    </citation>
    <scope>NUCLEOTIDE SEQUENCE [LARGE SCALE GENOMIC DNA]</scope>
    <source>
        <strain evidence="6 7">ATCC 49961</strain>
    </source>
</reference>
<comment type="caution">
    <text evidence="3">Lacks conserved residue(s) required for the propagation of feature annotation.</text>
</comment>
<protein>
    <recommendedName>
        <fullName evidence="8">Response regulator</fullName>
    </recommendedName>
</protein>
<dbReference type="EMBL" id="QOKW01000005">
    <property type="protein sequence ID" value="KAA0681845.1"/>
    <property type="molecule type" value="Genomic_DNA"/>
</dbReference>
<dbReference type="GO" id="GO:0000160">
    <property type="term" value="P:phosphorelay signal transduction system"/>
    <property type="evidence" value="ECO:0007669"/>
    <property type="project" value="UniProtKB-KW"/>
</dbReference>
<evidence type="ECO:0000313" key="6">
    <source>
        <dbReference type="EMBL" id="KAA0681845.1"/>
    </source>
</evidence>
<dbReference type="InterPro" id="IPR008207">
    <property type="entry name" value="Sig_transdc_His_kin_Hpt_dom"/>
</dbReference>
<evidence type="ECO:0000313" key="7">
    <source>
        <dbReference type="Proteomes" id="UP000480854"/>
    </source>
</evidence>
<dbReference type="CDD" id="cd00088">
    <property type="entry name" value="HPT"/>
    <property type="match status" value="1"/>
</dbReference>
<dbReference type="Proteomes" id="UP000480854">
    <property type="component" value="Unassembled WGS sequence"/>
</dbReference>
<evidence type="ECO:0000256" key="1">
    <source>
        <dbReference type="ARBA" id="ARBA00023012"/>
    </source>
</evidence>
<dbReference type="Gene3D" id="1.20.120.160">
    <property type="entry name" value="HPT domain"/>
    <property type="match status" value="1"/>
</dbReference>
<organism evidence="6 7">
    <name type="scientific">Roseomonas genomospecies 6</name>
    <dbReference type="NCBI Taxonomy" id="214106"/>
    <lineage>
        <taxon>Bacteria</taxon>
        <taxon>Pseudomonadati</taxon>
        <taxon>Pseudomonadota</taxon>
        <taxon>Alphaproteobacteria</taxon>
        <taxon>Acetobacterales</taxon>
        <taxon>Roseomonadaceae</taxon>
        <taxon>Roseomonas</taxon>
    </lineage>
</organism>
<accession>A0A9W7TZM5</accession>
<evidence type="ECO:0000256" key="3">
    <source>
        <dbReference type="PROSITE-ProRule" id="PRU00169"/>
    </source>
</evidence>
<evidence type="ECO:0008006" key="8">
    <source>
        <dbReference type="Google" id="ProtNLM"/>
    </source>
</evidence>
<gene>
    <name evidence="6" type="ORF">DS843_08695</name>
</gene>
<sequence length="258" mass="28261">MASNLSPDDLEDRLRVEFMDDARDRLEVMNAALDGVSKGTREHGEAIGVLRLEAHNFKGMGTSFGYPTVSLVAHRLEDYLSGLKQLEPRELNDAQVFVDRIAELVDRAEQPQVAETNRIIRALPVRYQFEITDIQISNVEIMLVTPSKVVAKKVGTELAACGYRTVTVSDPIESISLAVRVPPDMLIASMVMDGLSGLDLIRGLRAMSITSKVPMALLTSMNLDNPALKEIPHGVSVIRVGEHFGEDFAAVVAKHNLG</sequence>
<dbReference type="CDD" id="cd00156">
    <property type="entry name" value="REC"/>
    <property type="match status" value="1"/>
</dbReference>
<feature type="domain" description="Response regulatory" evidence="4">
    <location>
        <begin position="140"/>
        <end position="258"/>
    </location>
</feature>
<dbReference type="SUPFAM" id="SSF47226">
    <property type="entry name" value="Histidine-containing phosphotransfer domain, HPT domain"/>
    <property type="match status" value="1"/>
</dbReference>
<dbReference type="InterPro" id="IPR001789">
    <property type="entry name" value="Sig_transdc_resp-reg_receiver"/>
</dbReference>
<feature type="modified residue" description="Phosphohistidine" evidence="2">
    <location>
        <position position="55"/>
    </location>
</feature>
<feature type="domain" description="HPt" evidence="5">
    <location>
        <begin position="7"/>
        <end position="115"/>
    </location>
</feature>
<dbReference type="RefSeq" id="WP_149468503.1">
    <property type="nucleotide sequence ID" value="NZ_QOKW01000005.1"/>
</dbReference>
<comment type="caution">
    <text evidence="6">The sequence shown here is derived from an EMBL/GenBank/DDBJ whole genome shotgun (WGS) entry which is preliminary data.</text>
</comment>
<evidence type="ECO:0000256" key="2">
    <source>
        <dbReference type="PROSITE-ProRule" id="PRU00110"/>
    </source>
</evidence>
<dbReference type="OrthoDB" id="8439620at2"/>
<dbReference type="AlphaFoldDB" id="A0A9W7TZM5"/>
<keyword evidence="7" id="KW-1185">Reference proteome</keyword>
<dbReference type="Pfam" id="PF01627">
    <property type="entry name" value="Hpt"/>
    <property type="match status" value="1"/>
</dbReference>